<reference evidence="3" key="1">
    <citation type="submission" date="2020-07" db="EMBL/GenBank/DDBJ databases">
        <title>Genome sequence and genetic diversity analysis of an under-domesticated orphan crop, white fonio (Digitaria exilis).</title>
        <authorList>
            <person name="Bennetzen J.L."/>
            <person name="Chen S."/>
            <person name="Ma X."/>
            <person name="Wang X."/>
            <person name="Yssel A.E.J."/>
            <person name="Chaluvadi S.R."/>
            <person name="Johnson M."/>
            <person name="Gangashetty P."/>
            <person name="Hamidou F."/>
            <person name="Sanogo M.D."/>
            <person name="Zwaenepoel A."/>
            <person name="Wallace J."/>
            <person name="Van De Peer Y."/>
            <person name="Van Deynze A."/>
        </authorList>
    </citation>
    <scope>NUCLEOTIDE SEQUENCE</scope>
    <source>
        <tissue evidence="3">Leaves</tissue>
    </source>
</reference>
<dbReference type="AlphaFoldDB" id="A0A835EW23"/>
<dbReference type="InterPro" id="IPR036397">
    <property type="entry name" value="RNaseH_sf"/>
</dbReference>
<dbReference type="Pfam" id="PF13456">
    <property type="entry name" value="RVT_3"/>
    <property type="match status" value="1"/>
</dbReference>
<feature type="domain" description="RNase H type-1" evidence="1">
    <location>
        <begin position="194"/>
        <end position="314"/>
    </location>
</feature>
<keyword evidence="4" id="KW-1185">Reference proteome</keyword>
<dbReference type="Pfam" id="PF13966">
    <property type="entry name" value="zf-RVT"/>
    <property type="match status" value="1"/>
</dbReference>
<dbReference type="PANTHER" id="PTHR47723:SF24">
    <property type="entry name" value="RNASE H TYPE-1 DOMAIN-CONTAINING PROTEIN"/>
    <property type="match status" value="1"/>
</dbReference>
<evidence type="ECO:0008006" key="5">
    <source>
        <dbReference type="Google" id="ProtNLM"/>
    </source>
</evidence>
<comment type="caution">
    <text evidence="3">The sequence shown here is derived from an EMBL/GenBank/DDBJ whole genome shotgun (WGS) entry which is preliminary data.</text>
</comment>
<dbReference type="EMBL" id="JACEFO010001700">
    <property type="protein sequence ID" value="KAF8719583.1"/>
    <property type="molecule type" value="Genomic_DNA"/>
</dbReference>
<name>A0A835EW23_9POAL</name>
<dbReference type="GO" id="GO:0003676">
    <property type="term" value="F:nucleic acid binding"/>
    <property type="evidence" value="ECO:0007669"/>
    <property type="project" value="InterPro"/>
</dbReference>
<dbReference type="Proteomes" id="UP000636709">
    <property type="component" value="Unassembled WGS sequence"/>
</dbReference>
<evidence type="ECO:0000313" key="4">
    <source>
        <dbReference type="Proteomes" id="UP000636709"/>
    </source>
</evidence>
<accession>A0A835EW23</accession>
<dbReference type="Gene3D" id="3.30.420.10">
    <property type="entry name" value="Ribonuclease H-like superfamily/Ribonuclease H"/>
    <property type="match status" value="1"/>
</dbReference>
<dbReference type="InterPro" id="IPR002156">
    <property type="entry name" value="RNaseH_domain"/>
</dbReference>
<evidence type="ECO:0000259" key="2">
    <source>
        <dbReference type="Pfam" id="PF13966"/>
    </source>
</evidence>
<dbReference type="InterPro" id="IPR053151">
    <property type="entry name" value="RNase_H-like"/>
</dbReference>
<evidence type="ECO:0000259" key="1">
    <source>
        <dbReference type="Pfam" id="PF13456"/>
    </source>
</evidence>
<gene>
    <name evidence="3" type="ORF">HU200_024322</name>
</gene>
<sequence length="346" mass="39175">MQENLIEHNWTSTSSSKEGERKLWENLWSTPVPEKVKIFAWRLANDGLATLQNRKRRNLEQNSTCRVCGSDEEGAFHAVVSCTKAKALREELRKEWALVPEKIITNSGPDWFICLLEKIDVDQRAQILLLFWRAWHLRNDVIHGNGTSFVVGSAKYLVSYLSSLLNQGIVEDGKGKQQISQSWTLQRSRWVKLNVDVAFQDSGEASLGGIIRDHNGDTILSMWCTLHHCASAEEVEALACREGVRLAAEWVRRPTILESDCSNVVAALRATTENRGRTSHIIKETKAAMQMLPVCEVKSVRRECNRVANELAQLAKRTVHSAVWRENAPACISELLLEDYKTLISR</sequence>
<dbReference type="PANTHER" id="PTHR47723">
    <property type="entry name" value="OS05G0353850 PROTEIN"/>
    <property type="match status" value="1"/>
</dbReference>
<dbReference type="OrthoDB" id="1906820at2759"/>
<dbReference type="CDD" id="cd06222">
    <property type="entry name" value="RNase_H_like"/>
    <property type="match status" value="1"/>
</dbReference>
<feature type="domain" description="Reverse transcriptase zinc-binding" evidence="2">
    <location>
        <begin position="10"/>
        <end position="87"/>
    </location>
</feature>
<dbReference type="InterPro" id="IPR044730">
    <property type="entry name" value="RNase_H-like_dom_plant"/>
</dbReference>
<dbReference type="InterPro" id="IPR026960">
    <property type="entry name" value="RVT-Znf"/>
</dbReference>
<dbReference type="SUPFAM" id="SSF53098">
    <property type="entry name" value="Ribonuclease H-like"/>
    <property type="match status" value="1"/>
</dbReference>
<evidence type="ECO:0000313" key="3">
    <source>
        <dbReference type="EMBL" id="KAF8719583.1"/>
    </source>
</evidence>
<organism evidence="3 4">
    <name type="scientific">Digitaria exilis</name>
    <dbReference type="NCBI Taxonomy" id="1010633"/>
    <lineage>
        <taxon>Eukaryota</taxon>
        <taxon>Viridiplantae</taxon>
        <taxon>Streptophyta</taxon>
        <taxon>Embryophyta</taxon>
        <taxon>Tracheophyta</taxon>
        <taxon>Spermatophyta</taxon>
        <taxon>Magnoliopsida</taxon>
        <taxon>Liliopsida</taxon>
        <taxon>Poales</taxon>
        <taxon>Poaceae</taxon>
        <taxon>PACMAD clade</taxon>
        <taxon>Panicoideae</taxon>
        <taxon>Panicodae</taxon>
        <taxon>Paniceae</taxon>
        <taxon>Anthephorinae</taxon>
        <taxon>Digitaria</taxon>
    </lineage>
</organism>
<proteinExistence type="predicted"/>
<dbReference type="InterPro" id="IPR012337">
    <property type="entry name" value="RNaseH-like_sf"/>
</dbReference>
<dbReference type="GO" id="GO:0004523">
    <property type="term" value="F:RNA-DNA hybrid ribonuclease activity"/>
    <property type="evidence" value="ECO:0007669"/>
    <property type="project" value="InterPro"/>
</dbReference>
<protein>
    <recommendedName>
        <fullName evidence="5">Reverse transcriptase</fullName>
    </recommendedName>
</protein>